<keyword evidence="1" id="KW-1133">Transmembrane helix</keyword>
<name>A0A7T0BW48_9BACT</name>
<dbReference type="AlphaFoldDB" id="A0A7T0BW48"/>
<dbReference type="KEGG" id="nli:G3M70_06490"/>
<evidence type="ECO:0000256" key="1">
    <source>
        <dbReference type="SAM" id="Phobius"/>
    </source>
</evidence>
<dbReference type="EMBL" id="CP048685">
    <property type="protein sequence ID" value="QPJ61552.1"/>
    <property type="molecule type" value="Genomic_DNA"/>
</dbReference>
<keyword evidence="1" id="KW-0812">Transmembrane</keyword>
<reference evidence="2 3" key="1">
    <citation type="submission" date="2020-02" db="EMBL/GenBank/DDBJ databases">
        <title>Genomic and physiological characterization of two novel Nitrospinaceae genera.</title>
        <authorList>
            <person name="Mueller A.J."/>
            <person name="Jung M.-Y."/>
            <person name="Strachan C.R."/>
            <person name="Herbold C.W."/>
            <person name="Kirkegaard R.H."/>
            <person name="Daims H."/>
        </authorList>
    </citation>
    <scope>NUCLEOTIDE SEQUENCE [LARGE SCALE GENOMIC DNA]</scope>
    <source>
        <strain evidence="2">EB</strain>
    </source>
</reference>
<protein>
    <submittedName>
        <fullName evidence="2">Uncharacterized protein</fullName>
    </submittedName>
</protein>
<feature type="transmembrane region" description="Helical" evidence="1">
    <location>
        <begin position="59"/>
        <end position="76"/>
    </location>
</feature>
<dbReference type="Proteomes" id="UP000594688">
    <property type="component" value="Chromosome"/>
</dbReference>
<keyword evidence="1" id="KW-0472">Membrane</keyword>
<sequence length="187" mass="21789">MDENFSREECILLKQYEVSIEDEQHYRTLFQTRVHFFTTIILAFFGAIFLAVGRADKNHMVYVGLTLASGLLVMVSRNASVATYRISQHFMESLDVREKIEAMLKLRQAEPEKGQLGQLPQLDYWQWDPLYSKKWSVKDPKKTGPDAPYASQYYEHSRTIFNAFMVAGVFIFLAIVVDWLNFYRGIP</sequence>
<feature type="transmembrane region" description="Helical" evidence="1">
    <location>
        <begin position="34"/>
        <end position="53"/>
    </location>
</feature>
<feature type="transmembrane region" description="Helical" evidence="1">
    <location>
        <begin position="160"/>
        <end position="182"/>
    </location>
</feature>
<organism evidence="2 3">
    <name type="scientific">Candidatus Nitronauta litoralis</name>
    <dbReference type="NCBI Taxonomy" id="2705533"/>
    <lineage>
        <taxon>Bacteria</taxon>
        <taxon>Pseudomonadati</taxon>
        <taxon>Nitrospinota/Tectimicrobiota group</taxon>
        <taxon>Nitrospinota</taxon>
        <taxon>Nitrospinia</taxon>
        <taxon>Nitrospinales</taxon>
        <taxon>Nitrospinaceae</taxon>
        <taxon>Candidatus Nitronauta</taxon>
    </lineage>
</organism>
<evidence type="ECO:0000313" key="2">
    <source>
        <dbReference type="EMBL" id="QPJ61552.1"/>
    </source>
</evidence>
<proteinExistence type="predicted"/>
<evidence type="ECO:0000313" key="3">
    <source>
        <dbReference type="Proteomes" id="UP000594688"/>
    </source>
</evidence>
<gene>
    <name evidence="2" type="ORF">G3M70_06490</name>
</gene>
<accession>A0A7T0BW48</accession>